<keyword evidence="2" id="KW-1185">Reference proteome</keyword>
<accession>A0A2I2L303</accession>
<dbReference type="GeneID" id="35382517"/>
<name>A0A2I2L303_9VIRU</name>
<dbReference type="EMBL" id="LT906555">
    <property type="protein sequence ID" value="SNW61912.1"/>
    <property type="molecule type" value="Genomic_DNA"/>
</dbReference>
<reference evidence="1" key="1">
    <citation type="submission" date="2017-08" db="EMBL/GenBank/DDBJ databases">
        <authorList>
            <consortium name="Urmite Genomes"/>
        </authorList>
    </citation>
    <scope>NUCLEOTIDE SEQUENCE [LARGE SCALE GENOMIC DNA]</scope>
    <source>
        <strain evidence="1">IHUMI-LCC2</strain>
    </source>
</reference>
<organism evidence="1">
    <name type="scientific">Orpheovirus IHUMI-LCC2</name>
    <dbReference type="NCBI Taxonomy" id="2023057"/>
    <lineage>
        <taxon>Viruses</taxon>
        <taxon>Varidnaviria</taxon>
        <taxon>Bamfordvirae</taxon>
        <taxon>Nucleocytoviricota</taxon>
        <taxon>Megaviricetes</taxon>
        <taxon>Pimascovirales</taxon>
        <taxon>Ocovirineae</taxon>
        <taxon>Orpheoviridae</taxon>
        <taxon>Alphaorpheovirus</taxon>
        <taxon>Alphaorpheovirus massiliense</taxon>
    </lineage>
</organism>
<dbReference type="KEGG" id="vg:35382517"/>
<proteinExistence type="predicted"/>
<evidence type="ECO:0000313" key="1">
    <source>
        <dbReference type="EMBL" id="SNW61912.1"/>
    </source>
</evidence>
<gene>
    <name evidence="1" type="ORF">ORPV_8</name>
</gene>
<protein>
    <submittedName>
        <fullName evidence="1">Uncharacterized protein</fullName>
    </submittedName>
</protein>
<sequence length="238" mass="27165">MSNISTQLNIFKPLIISKIKEIKQCEDVEVEAIKTQNYISALLKSECGDMVLHLLVSTIFKKLRSIEDSKLESTIDTIIKFWNSLSSVTASSSFCNMQSSTSLVTTSSPSCDIQSSTSSCHEFGMLPITSVNKDDDLLCKLRRLNKEYKERIGIENPLNIEKTKELAINSILNNLEQVACRGENKYKLEQKDILNWGRMCEVKMHEHVFECIKARIIDYFSSMGLNIIPTCDEIQFFW</sequence>
<evidence type="ECO:0000313" key="2">
    <source>
        <dbReference type="Proteomes" id="UP000236316"/>
    </source>
</evidence>
<dbReference type="RefSeq" id="YP_009448214.1">
    <property type="nucleotide sequence ID" value="NC_036594.1"/>
</dbReference>
<dbReference type="Proteomes" id="UP000236316">
    <property type="component" value="Segment"/>
</dbReference>